<evidence type="ECO:0000256" key="9">
    <source>
        <dbReference type="ARBA" id="ARBA00022989"/>
    </source>
</evidence>
<evidence type="ECO:0000313" key="13">
    <source>
        <dbReference type="EMBL" id="KAA2231664.1"/>
    </source>
</evidence>
<accession>A0A5B2UYF6</accession>
<feature type="transmembrane region" description="Helical" evidence="12">
    <location>
        <begin position="188"/>
        <end position="219"/>
    </location>
</feature>
<dbReference type="RefSeq" id="WP_090290871.1">
    <property type="nucleotide sequence ID" value="NZ_BMNU01000004.1"/>
</dbReference>
<evidence type="ECO:0000256" key="2">
    <source>
        <dbReference type="ARBA" id="ARBA00004141"/>
    </source>
</evidence>
<reference evidence="14 15" key="1">
    <citation type="submission" date="2016-10" db="EMBL/GenBank/DDBJ databases">
        <authorList>
            <person name="Varghese N."/>
            <person name="Submissions S."/>
        </authorList>
    </citation>
    <scope>NUCLEOTIDE SEQUENCE [LARGE SCALE GENOMIC DNA]</scope>
    <source>
        <strain evidence="14 15">BS2771</strain>
    </source>
</reference>
<evidence type="ECO:0000256" key="6">
    <source>
        <dbReference type="ARBA" id="ARBA00022679"/>
    </source>
</evidence>
<dbReference type="NCBIfam" id="NF045656">
    <property type="entry name" value="MeththiolMtaseMddA"/>
    <property type="match status" value="1"/>
</dbReference>
<comment type="catalytic activity">
    <reaction evidence="11">
        <text>methanethiol + S-adenosyl-L-methionine = dimethyl sulfide + S-adenosyl-L-homocysteine + H(+)</text>
        <dbReference type="Rhea" id="RHEA:50428"/>
        <dbReference type="ChEBI" id="CHEBI:15378"/>
        <dbReference type="ChEBI" id="CHEBI:16007"/>
        <dbReference type="ChEBI" id="CHEBI:17437"/>
        <dbReference type="ChEBI" id="CHEBI:57856"/>
        <dbReference type="ChEBI" id="CHEBI:59789"/>
        <dbReference type="EC" id="2.1.1.334"/>
    </reaction>
</comment>
<dbReference type="AlphaFoldDB" id="A0A5B2UYF6"/>
<feature type="transmembrane region" description="Helical" evidence="12">
    <location>
        <begin position="12"/>
        <end position="35"/>
    </location>
</feature>
<keyword evidence="15" id="KW-1185">Reference proteome</keyword>
<keyword evidence="8 12" id="KW-0812">Transmembrane</keyword>
<reference evidence="13 16" key="2">
    <citation type="submission" date="2019-09" db="EMBL/GenBank/DDBJ databases">
        <title>Draft genome sequence of Pseudomonas brenneri CCUG 51514(T).</title>
        <authorList>
            <person name="Tunovic T."/>
            <person name="Pineiro-Iglesias B."/>
            <person name="Unosson C."/>
            <person name="Inganas E."/>
            <person name="Ohlen M."/>
            <person name="Cardew S."/>
            <person name="Jensie-Markopoulos S."/>
            <person name="Salva-Serra F."/>
            <person name="Jaen-Luchoro D."/>
            <person name="Svensson-Stadler L."/>
            <person name="Chun J."/>
            <person name="Moore E."/>
        </authorList>
    </citation>
    <scope>NUCLEOTIDE SEQUENCE [LARGE SCALE GENOMIC DNA]</scope>
    <source>
        <strain evidence="13 16">CCUG 51514</strain>
    </source>
</reference>
<dbReference type="GO" id="GO:0032259">
    <property type="term" value="P:methylation"/>
    <property type="evidence" value="ECO:0007669"/>
    <property type="project" value="UniProtKB-KW"/>
</dbReference>
<dbReference type="EMBL" id="VUOL01000003">
    <property type="protein sequence ID" value="KAA2231664.1"/>
    <property type="molecule type" value="Genomic_DNA"/>
</dbReference>
<organism evidence="13 16">
    <name type="scientific">Pseudomonas brenneri</name>
    <dbReference type="NCBI Taxonomy" id="129817"/>
    <lineage>
        <taxon>Bacteria</taxon>
        <taxon>Pseudomonadati</taxon>
        <taxon>Pseudomonadota</taxon>
        <taxon>Gammaproteobacteria</taxon>
        <taxon>Pseudomonadales</taxon>
        <taxon>Pseudomonadaceae</taxon>
        <taxon>Pseudomonas</taxon>
    </lineage>
</organism>
<feature type="transmembrane region" description="Helical" evidence="12">
    <location>
        <begin position="55"/>
        <end position="75"/>
    </location>
</feature>
<dbReference type="GO" id="GO:0008168">
    <property type="term" value="F:methyltransferase activity"/>
    <property type="evidence" value="ECO:0007669"/>
    <property type="project" value="UniProtKB-KW"/>
</dbReference>
<evidence type="ECO:0000256" key="3">
    <source>
        <dbReference type="ARBA" id="ARBA00010631"/>
    </source>
</evidence>
<protein>
    <recommendedName>
        <fullName evidence="4">methanethiol S-methyltransferase</fullName>
        <ecNumber evidence="4">2.1.1.334</ecNumber>
    </recommendedName>
</protein>
<evidence type="ECO:0000313" key="16">
    <source>
        <dbReference type="Proteomes" id="UP000325296"/>
    </source>
</evidence>
<keyword evidence="10 12" id="KW-0472">Membrane</keyword>
<dbReference type="PANTHER" id="PTHR31040:SF1">
    <property type="entry name" value="NURIM"/>
    <property type="match status" value="1"/>
</dbReference>
<name>A0A5B2UYF6_9PSED</name>
<evidence type="ECO:0000313" key="14">
    <source>
        <dbReference type="EMBL" id="SDU89858.1"/>
    </source>
</evidence>
<dbReference type="PANTHER" id="PTHR31040">
    <property type="entry name" value="NURIM"/>
    <property type="match status" value="1"/>
</dbReference>
<feature type="transmembrane region" description="Helical" evidence="12">
    <location>
        <begin position="96"/>
        <end position="114"/>
    </location>
</feature>
<evidence type="ECO:0000256" key="8">
    <source>
        <dbReference type="ARBA" id="ARBA00022692"/>
    </source>
</evidence>
<evidence type="ECO:0000313" key="15">
    <source>
        <dbReference type="Proteomes" id="UP000199620"/>
    </source>
</evidence>
<keyword evidence="6 13" id="KW-0808">Transferase</keyword>
<dbReference type="InterPro" id="IPR054700">
    <property type="entry name" value="MddA"/>
</dbReference>
<sequence length="259" mass="29299">MNIDTTTNGLTVRLAGLIYSACCYLIFLLTFLYLIGFIGRVVVPKNIDNGIVINGWWAALINLSLLLLFALQHTVMARQGFKSWLTRYIPTAVERSTYVLLSSLVLMLMFWLWQPMPAPVWTVEASLLRVIVSAIFWLGWGLVLVATLLISHFELFGLRQAIDRYRNAAPRAHAFKTPGPYKRVRHPLYLGFLIVFWATPDMSAGRLLFALGMSAYLFIGAHFEERDLVALFGQQYRCYQKSVGMVLPKFGSGIGGKKR</sequence>
<comment type="subcellular location">
    <subcellularLocation>
        <location evidence="2">Membrane</location>
        <topology evidence="2">Multi-pass membrane protein</topology>
    </subcellularLocation>
</comment>
<dbReference type="Proteomes" id="UP000199620">
    <property type="component" value="Chromosome I"/>
</dbReference>
<feature type="transmembrane region" description="Helical" evidence="12">
    <location>
        <begin position="126"/>
        <end position="150"/>
    </location>
</feature>
<evidence type="ECO:0000256" key="1">
    <source>
        <dbReference type="ARBA" id="ARBA00002096"/>
    </source>
</evidence>
<gene>
    <name evidence="13" type="ORF">F1720_06225</name>
    <name evidence="14" type="ORF">SAMN04490181_1212</name>
</gene>
<dbReference type="EMBL" id="LT629800">
    <property type="protein sequence ID" value="SDU89858.1"/>
    <property type="molecule type" value="Genomic_DNA"/>
</dbReference>
<evidence type="ECO:0000256" key="11">
    <source>
        <dbReference type="ARBA" id="ARBA00048134"/>
    </source>
</evidence>
<comment type="similarity">
    <text evidence="3">Belongs to the nurim family.</text>
</comment>
<keyword evidence="7" id="KW-0949">S-adenosyl-L-methionine</keyword>
<evidence type="ECO:0000256" key="7">
    <source>
        <dbReference type="ARBA" id="ARBA00022691"/>
    </source>
</evidence>
<dbReference type="InterPro" id="IPR033580">
    <property type="entry name" value="Nurim-like"/>
</dbReference>
<dbReference type="OrthoDB" id="9789029at2"/>
<dbReference type="EC" id="2.1.1.334" evidence="4"/>
<keyword evidence="9 12" id="KW-1133">Transmembrane helix</keyword>
<proteinExistence type="inferred from homology"/>
<evidence type="ECO:0000256" key="10">
    <source>
        <dbReference type="ARBA" id="ARBA00023136"/>
    </source>
</evidence>
<evidence type="ECO:0000256" key="12">
    <source>
        <dbReference type="SAM" id="Phobius"/>
    </source>
</evidence>
<dbReference type="Proteomes" id="UP000325296">
    <property type="component" value="Unassembled WGS sequence"/>
</dbReference>
<evidence type="ECO:0000256" key="4">
    <source>
        <dbReference type="ARBA" id="ARBA00012149"/>
    </source>
</evidence>
<keyword evidence="5 13" id="KW-0489">Methyltransferase</keyword>
<comment type="function">
    <text evidence="1">Catalyzes the methylation of methanethiol (MeSH) to yield dimethylsulphide (DMS).</text>
</comment>
<dbReference type="Gene3D" id="1.20.120.1630">
    <property type="match status" value="1"/>
</dbReference>
<dbReference type="GO" id="GO:0016020">
    <property type="term" value="C:membrane"/>
    <property type="evidence" value="ECO:0007669"/>
    <property type="project" value="UniProtKB-SubCell"/>
</dbReference>
<evidence type="ECO:0000256" key="5">
    <source>
        <dbReference type="ARBA" id="ARBA00022603"/>
    </source>
</evidence>